<evidence type="ECO:0000313" key="1">
    <source>
        <dbReference type="EMBL" id="RJT32817.1"/>
    </source>
</evidence>
<accession>A0A3A5KAZ4</accession>
<comment type="caution">
    <text evidence="1">The sequence shown here is derived from an EMBL/GenBank/DDBJ whole genome shotgun (WGS) entry which is preliminary data.</text>
</comment>
<dbReference type="EMBL" id="QZWZ01000024">
    <property type="protein sequence ID" value="RJT32817.1"/>
    <property type="molecule type" value="Genomic_DNA"/>
</dbReference>
<dbReference type="AlphaFoldDB" id="A0A3A5KAZ4"/>
<sequence length="152" mass="18046">MNDDTVRDEIVVLMRSGDGYFDHDRLSLKRLKNVVPCIGDRLTLHLEDEGLAVYQVENRYLVDLRPDDEDCGFWVLIVDQIHEDHFYKLDEAVRRIHREGFQVVWLSEPLEVGPIDTAETLDRSNRDPSYWTFERKEILRKEREGANCRDKR</sequence>
<organism evidence="1 2">
    <name type="scientific">Mesorhizobium waimense</name>
    <dbReference type="NCBI Taxonomy" id="1300307"/>
    <lineage>
        <taxon>Bacteria</taxon>
        <taxon>Pseudomonadati</taxon>
        <taxon>Pseudomonadota</taxon>
        <taxon>Alphaproteobacteria</taxon>
        <taxon>Hyphomicrobiales</taxon>
        <taxon>Phyllobacteriaceae</taxon>
        <taxon>Mesorhizobium</taxon>
    </lineage>
</organism>
<dbReference type="OrthoDB" id="8410693at2"/>
<dbReference type="Proteomes" id="UP000272706">
    <property type="component" value="Unassembled WGS sequence"/>
</dbReference>
<protein>
    <submittedName>
        <fullName evidence="1">Uncharacterized protein</fullName>
    </submittedName>
</protein>
<gene>
    <name evidence="1" type="ORF">D3227_25815</name>
</gene>
<name>A0A3A5KAZ4_9HYPH</name>
<reference evidence="1 2" key="1">
    <citation type="submission" date="2018-09" db="EMBL/GenBank/DDBJ databases">
        <title>Mesorhizobium carmichaelinearum sp. nov. isolated from Carmichaelinea spp. root nodules in New Zealand.</title>
        <authorList>
            <person name="De Meyer S.E."/>
        </authorList>
    </citation>
    <scope>NUCLEOTIDE SEQUENCE [LARGE SCALE GENOMIC DNA]</scope>
    <source>
        <strain evidence="1 2">ICMP19557</strain>
    </source>
</reference>
<evidence type="ECO:0000313" key="2">
    <source>
        <dbReference type="Proteomes" id="UP000272706"/>
    </source>
</evidence>
<dbReference type="RefSeq" id="WP_120017101.1">
    <property type="nucleotide sequence ID" value="NZ_QZWZ01000024.1"/>
</dbReference>
<proteinExistence type="predicted"/>
<keyword evidence="2" id="KW-1185">Reference proteome</keyword>